<sequence length="741" mass="85086">MEKMGNYQTQPDSTNIPEDKCKNSGIQFEHIDGRSFADFYDNFKSLNKQTVEESVHEHHYQQEINNLLLKFDENNHENKNGNFKNKKDLARLVVIDFDNTLFRSPLPNSHIWDPRAVGFLKGDLGWFLESRTLQKPYLSNVESRWIREVEEISLREINRPDTISVLLTGRSDYIYHDIIGELLVERGLKFDLVILKENPNVKWKFKKGSFVSDSSTSDTQLGLSSTKVFEAKATNLSTFDYKMQVIDDIIKTFPTINSIYMWDDRINHCSKMQDYLEKKYVETKTIKEGIVYKVDQHTLYMEEELERELVKSMIENHNNNIALEHYDCFNLENSSNSSCSIITQIIKKKVDTIVIDNETTKVPVTSAATSENLVPFDITNQNLITNPVLASKQLKLHPIVFYTGVVLDQHSQNLINSIFNTPPHWRKPVFDMSLGIGLVDPGLIGRRLGHYNDEYQNYLDADQDVVMDNGEPFYGHLPSRLISYGDTVDIRVDGIGFIPNKMYGLRVSRTVTYPGTRNTKERESGINNGHVQKRAKRRFVTKNFHSSGLVSVTENKPEHNNDNEYVNARRKTYHSFIVLAYNEAGGTHMREISTINTFIKFNNITKKTLHSLDSEFGTNMTDLIDLDQLTRAVSVRSDSRNNRFLEFSVSGSIEPITRVTVAPLDKKYGPNGEITEKRVKLPVSIGRLIIEFWGDKISNMGIGKGIKFIEKQMEESGIKNSLEDKEKIENLVSKLEPTDFN</sequence>
<dbReference type="GO" id="GO:0003723">
    <property type="term" value="F:RNA binding"/>
    <property type="evidence" value="ECO:0007669"/>
    <property type="project" value="TreeGrafter"/>
</dbReference>
<evidence type="ECO:0000313" key="3">
    <source>
        <dbReference type="EMBL" id="PVZ98266.1"/>
    </source>
</evidence>
<feature type="compositionally biased region" description="Polar residues" evidence="1">
    <location>
        <begin position="1"/>
        <end position="16"/>
    </location>
</feature>
<accession>A0A2U1IZN0</accession>
<evidence type="ECO:0000313" key="4">
    <source>
        <dbReference type="Proteomes" id="UP000245591"/>
    </source>
</evidence>
<gene>
    <name evidence="3" type="ORF">BB558_005736</name>
</gene>
<feature type="domain" description="Swiss Army Knife RNA repair protein HAD" evidence="2">
    <location>
        <begin position="104"/>
        <end position="319"/>
    </location>
</feature>
<evidence type="ECO:0000256" key="1">
    <source>
        <dbReference type="SAM" id="MobiDB-lite"/>
    </source>
</evidence>
<dbReference type="InterPro" id="IPR018812">
    <property type="entry name" value="SAK_HAD"/>
</dbReference>
<dbReference type="AlphaFoldDB" id="A0A2U1IZN0"/>
<dbReference type="Pfam" id="PF10307">
    <property type="entry name" value="HAD_SAK_1"/>
    <property type="match status" value="1"/>
</dbReference>
<dbReference type="GO" id="GO:1990259">
    <property type="term" value="F:histone H2AQ104 methyltransferase activity"/>
    <property type="evidence" value="ECO:0007669"/>
    <property type="project" value="TreeGrafter"/>
</dbReference>
<dbReference type="PANTHER" id="PTHR10335">
    <property type="entry name" value="RRNA 2-O-METHYLTRANSFERASE FIBRILLARIN"/>
    <property type="match status" value="1"/>
</dbReference>
<dbReference type="GO" id="GO:0032040">
    <property type="term" value="C:small-subunit processome"/>
    <property type="evidence" value="ECO:0007669"/>
    <property type="project" value="TreeGrafter"/>
</dbReference>
<dbReference type="GO" id="GO:0008649">
    <property type="term" value="F:rRNA methyltransferase activity"/>
    <property type="evidence" value="ECO:0007669"/>
    <property type="project" value="TreeGrafter"/>
</dbReference>
<name>A0A2U1IZN0_SMIAN</name>
<comment type="caution">
    <text evidence="3">The sequence shown here is derived from an EMBL/GenBank/DDBJ whole genome shotgun (WGS) entry which is preliminary data.</text>
</comment>
<proteinExistence type="predicted"/>
<organism evidence="3 4">
    <name type="scientific">Smittium angustum</name>
    <dbReference type="NCBI Taxonomy" id="133377"/>
    <lineage>
        <taxon>Eukaryota</taxon>
        <taxon>Fungi</taxon>
        <taxon>Fungi incertae sedis</taxon>
        <taxon>Zoopagomycota</taxon>
        <taxon>Kickxellomycotina</taxon>
        <taxon>Harpellomycetes</taxon>
        <taxon>Harpellales</taxon>
        <taxon>Legeriomycetaceae</taxon>
        <taxon>Smittium</taxon>
    </lineage>
</organism>
<protein>
    <recommendedName>
        <fullName evidence="2">Swiss Army Knife RNA repair protein HAD domain-containing protein</fullName>
    </recommendedName>
</protein>
<dbReference type="GO" id="GO:0000494">
    <property type="term" value="P:box C/D sno(s)RNA 3'-end processing"/>
    <property type="evidence" value="ECO:0007669"/>
    <property type="project" value="TreeGrafter"/>
</dbReference>
<reference evidence="3 4" key="1">
    <citation type="journal article" date="2018" name="MBio">
        <title>Comparative Genomics Reveals the Core Gene Toolbox for the Fungus-Insect Symbiosis.</title>
        <authorList>
            <person name="Wang Y."/>
            <person name="Stata M."/>
            <person name="Wang W."/>
            <person name="Stajich J.E."/>
            <person name="White M.M."/>
            <person name="Moncalvo J.M."/>
        </authorList>
    </citation>
    <scope>NUCLEOTIDE SEQUENCE [LARGE SCALE GENOMIC DNA]</scope>
    <source>
        <strain evidence="3 4">AUS-126-30</strain>
    </source>
</reference>
<dbReference type="PANTHER" id="PTHR10335:SF23">
    <property type="entry name" value="OB FOLD-CONTAINING PROTEIN, NUCLEIC ACID BINDING"/>
    <property type="match status" value="1"/>
</dbReference>
<dbReference type="EMBL" id="MBFU01000567">
    <property type="protein sequence ID" value="PVZ98266.1"/>
    <property type="molecule type" value="Genomic_DNA"/>
</dbReference>
<evidence type="ECO:0000259" key="2">
    <source>
        <dbReference type="Pfam" id="PF10307"/>
    </source>
</evidence>
<dbReference type="GO" id="GO:0031428">
    <property type="term" value="C:box C/D methylation guide snoRNP complex"/>
    <property type="evidence" value="ECO:0007669"/>
    <property type="project" value="TreeGrafter"/>
</dbReference>
<feature type="region of interest" description="Disordered" evidence="1">
    <location>
        <begin position="1"/>
        <end position="20"/>
    </location>
</feature>
<keyword evidence="4" id="KW-1185">Reference proteome</keyword>
<dbReference type="Proteomes" id="UP000245591">
    <property type="component" value="Unassembled WGS sequence"/>
</dbReference>